<dbReference type="InterPro" id="IPR051788">
    <property type="entry name" value="MFS_Transporter"/>
</dbReference>
<dbReference type="GO" id="GO:0022857">
    <property type="term" value="F:transmembrane transporter activity"/>
    <property type="evidence" value="ECO:0007669"/>
    <property type="project" value="InterPro"/>
</dbReference>
<dbReference type="OrthoDB" id="413079at2759"/>
<dbReference type="GeneID" id="64571962"/>
<feature type="region of interest" description="Disordered" evidence="5">
    <location>
        <begin position="95"/>
        <end position="168"/>
    </location>
</feature>
<dbReference type="FunFam" id="1.20.1250.20:FF:000286">
    <property type="entry name" value="MFS efflux transporter"/>
    <property type="match status" value="1"/>
</dbReference>
<feature type="transmembrane region" description="Helical" evidence="6">
    <location>
        <begin position="580"/>
        <end position="600"/>
    </location>
</feature>
<reference evidence="7" key="2">
    <citation type="journal article" name="BMC Genomics">
        <title>New genome assemblies reveal patterns of domestication and adaptation across Brettanomyces (Dekkera) species.</title>
        <authorList>
            <person name="Roach M.J."/>
            <person name="Borneman A.R."/>
        </authorList>
    </citation>
    <scope>NUCLEOTIDE SEQUENCE</scope>
    <source>
        <strain evidence="7">UCD 2041</strain>
    </source>
</reference>
<feature type="region of interest" description="Disordered" evidence="5">
    <location>
        <begin position="33"/>
        <end position="80"/>
    </location>
</feature>
<feature type="compositionally biased region" description="Polar residues" evidence="5">
    <location>
        <begin position="127"/>
        <end position="141"/>
    </location>
</feature>
<dbReference type="RefSeq" id="XP_041134809.1">
    <property type="nucleotide sequence ID" value="XM_041278614.1"/>
</dbReference>
<dbReference type="Proteomes" id="UP000663131">
    <property type="component" value="Chromosome 3"/>
</dbReference>
<dbReference type="KEGG" id="bbrx:BRETT_000036"/>
<dbReference type="EMBL" id="CP063131">
    <property type="protein sequence ID" value="QOU18315.1"/>
    <property type="molecule type" value="Genomic_DNA"/>
</dbReference>
<feature type="transmembrane region" description="Helical" evidence="6">
    <location>
        <begin position="606"/>
        <end position="628"/>
    </location>
</feature>
<keyword evidence="3 6" id="KW-1133">Transmembrane helix</keyword>
<dbReference type="PANTHER" id="PTHR23514:SF6">
    <property type="entry name" value="MAJOR FACILITATOR SUPERFAMILY (MFS) PROFILE DOMAIN-CONTAINING PROTEIN"/>
    <property type="match status" value="1"/>
</dbReference>
<keyword evidence="2 6" id="KW-0812">Transmembrane</keyword>
<feature type="transmembrane region" description="Helical" evidence="6">
    <location>
        <begin position="363"/>
        <end position="384"/>
    </location>
</feature>
<comment type="subcellular location">
    <subcellularLocation>
        <location evidence="1">Membrane</location>
        <topology evidence="1">Multi-pass membrane protein</topology>
    </subcellularLocation>
</comment>
<sequence length="704" mass="76978">MAYEKEREYLSTLNNEKKEKAWDNSSIRKIRNGPTELDVSNTDEPATSRLVLDTKPPRNLKYEKTEGIPNSPSLTSAPFSSSANAHSAFGVIEKAPSSNITPSGTSVLHRGSSATQKPQAFNREADQNSQIVGNSAHSQSAVDGRPSVFDSALIPPPIPESLPTTPGYELNGTSYFDLPRKNGYSLPHQQTVLAATGETVTPSTLAPDAREGSESQEEHLLRSKKKLEDVSNGLTLSTPRETWRLVAAIIFAFTAGLSDGAPGALLPRIEEYYGINYTVVSMIWMSNAVGYISIALSSFKLVPWMGYRNLSACGCVSLVIMYALVCGAPPFPLVVIGFFFGGMGLATNFSFQNIFLGRFKKSSVYLGFFHGGYGLGACLGPLIATSMVNAGQKWSNYYFIMVAISSFNTLNLYFSFKGYENEQKAYEEYDPLLEKQADVRTPEKLESQTDIPLADIQGTSTVQKATKNGNKSMKSSVHNVSEKTFEHVNPEIENSGKKSGHVSDLMVSLKSPVTWYLSFFVLFYGGAEVSMGGWIVTFLEVYRHGSTKTTGYVASGFWGGLTIGRLVLTPLIYKTIGAKCGITVLIILSVFCCLLSWLVPIYLAEAVFVAFLGLFTGPMYPLMVTVAIRVLPRKIQVISMTIMTAVGSSGGAFFPFIVGLAAQMAGTYVVFPFIIGFLFGTMILWSFLPNPDRTVVTKYWQRLF</sequence>
<feature type="transmembrane region" description="Helical" evidence="6">
    <location>
        <begin position="551"/>
        <end position="568"/>
    </location>
</feature>
<feature type="transmembrane region" description="Helical" evidence="6">
    <location>
        <begin position="640"/>
        <end position="662"/>
    </location>
</feature>
<evidence type="ECO:0000256" key="5">
    <source>
        <dbReference type="SAM" id="MobiDB-lite"/>
    </source>
</evidence>
<feature type="compositionally biased region" description="Low complexity" evidence="5">
    <location>
        <begin position="71"/>
        <end position="80"/>
    </location>
</feature>
<dbReference type="Pfam" id="PF07690">
    <property type="entry name" value="MFS_1"/>
    <property type="match status" value="1"/>
</dbReference>
<proteinExistence type="predicted"/>
<feature type="transmembrane region" description="Helical" evidence="6">
    <location>
        <begin position="515"/>
        <end position="539"/>
    </location>
</feature>
<protein>
    <recommendedName>
        <fullName evidence="9">Major facilitator superfamily (MFS) profile domain-containing protein</fullName>
    </recommendedName>
</protein>
<evidence type="ECO:0000256" key="6">
    <source>
        <dbReference type="SAM" id="Phobius"/>
    </source>
</evidence>
<accession>A0A871R2F0</accession>
<feature type="compositionally biased region" description="Polar residues" evidence="5">
    <location>
        <begin position="96"/>
        <end position="119"/>
    </location>
</feature>
<dbReference type="InterPro" id="IPR011701">
    <property type="entry name" value="MFS"/>
</dbReference>
<evidence type="ECO:0000256" key="2">
    <source>
        <dbReference type="ARBA" id="ARBA00022692"/>
    </source>
</evidence>
<evidence type="ECO:0000256" key="1">
    <source>
        <dbReference type="ARBA" id="ARBA00004141"/>
    </source>
</evidence>
<name>A0A871R2F0_DEKBR</name>
<organism evidence="7 8">
    <name type="scientific">Dekkera bruxellensis</name>
    <name type="common">Brettanomyces custersii</name>
    <dbReference type="NCBI Taxonomy" id="5007"/>
    <lineage>
        <taxon>Eukaryota</taxon>
        <taxon>Fungi</taxon>
        <taxon>Dikarya</taxon>
        <taxon>Ascomycota</taxon>
        <taxon>Saccharomycotina</taxon>
        <taxon>Pichiomycetes</taxon>
        <taxon>Pichiales</taxon>
        <taxon>Pichiaceae</taxon>
        <taxon>Brettanomyces</taxon>
    </lineage>
</organism>
<evidence type="ECO:0000256" key="4">
    <source>
        <dbReference type="ARBA" id="ARBA00023136"/>
    </source>
</evidence>
<dbReference type="SUPFAM" id="SSF103473">
    <property type="entry name" value="MFS general substrate transporter"/>
    <property type="match status" value="1"/>
</dbReference>
<dbReference type="GO" id="GO:0016020">
    <property type="term" value="C:membrane"/>
    <property type="evidence" value="ECO:0007669"/>
    <property type="project" value="UniProtKB-SubCell"/>
</dbReference>
<evidence type="ECO:0000256" key="3">
    <source>
        <dbReference type="ARBA" id="ARBA00022989"/>
    </source>
</evidence>
<reference evidence="7" key="1">
    <citation type="submission" date="2020-10" db="EMBL/GenBank/DDBJ databases">
        <authorList>
            <person name="Palmer J.M."/>
        </authorList>
    </citation>
    <scope>NUCLEOTIDE SEQUENCE</scope>
    <source>
        <strain evidence="7">UCD 2041</strain>
    </source>
</reference>
<feature type="transmembrane region" description="Helical" evidence="6">
    <location>
        <begin position="668"/>
        <end position="688"/>
    </location>
</feature>
<dbReference type="AlphaFoldDB" id="A0A871R2F0"/>
<feature type="transmembrane region" description="Helical" evidence="6">
    <location>
        <begin position="306"/>
        <end position="325"/>
    </location>
</feature>
<evidence type="ECO:0000313" key="8">
    <source>
        <dbReference type="Proteomes" id="UP000663131"/>
    </source>
</evidence>
<dbReference type="PANTHER" id="PTHR23514">
    <property type="entry name" value="BYPASS OF STOP CODON PROTEIN 6"/>
    <property type="match status" value="1"/>
</dbReference>
<gene>
    <name evidence="7" type="ORF">BRETT_000036</name>
</gene>
<feature type="transmembrane region" description="Helical" evidence="6">
    <location>
        <begin position="272"/>
        <end position="294"/>
    </location>
</feature>
<evidence type="ECO:0008006" key="9">
    <source>
        <dbReference type="Google" id="ProtNLM"/>
    </source>
</evidence>
<dbReference type="Gene3D" id="1.20.1250.20">
    <property type="entry name" value="MFS general substrate transporter like domains"/>
    <property type="match status" value="2"/>
</dbReference>
<evidence type="ECO:0000313" key="7">
    <source>
        <dbReference type="EMBL" id="QOU18315.1"/>
    </source>
</evidence>
<keyword evidence="4 6" id="KW-0472">Membrane</keyword>
<dbReference type="InterPro" id="IPR036259">
    <property type="entry name" value="MFS_trans_sf"/>
</dbReference>
<feature type="transmembrane region" description="Helical" evidence="6">
    <location>
        <begin position="396"/>
        <end position="414"/>
    </location>
</feature>
<feature type="transmembrane region" description="Helical" evidence="6">
    <location>
        <begin position="331"/>
        <end position="351"/>
    </location>
</feature>
<feature type="transmembrane region" description="Helical" evidence="6">
    <location>
        <begin position="245"/>
        <end position="266"/>
    </location>
</feature>